<evidence type="ECO:0000256" key="2">
    <source>
        <dbReference type="SAM" id="MobiDB-lite"/>
    </source>
</evidence>
<dbReference type="GO" id="GO:0016491">
    <property type="term" value="F:oxidoreductase activity"/>
    <property type="evidence" value="ECO:0007669"/>
    <property type="project" value="InterPro"/>
</dbReference>
<keyword evidence="6" id="KW-1185">Reference proteome</keyword>
<name>A0A812CTW7_ACAPH</name>
<dbReference type="GO" id="GO:0009897">
    <property type="term" value="C:external side of plasma membrane"/>
    <property type="evidence" value="ECO:0007669"/>
    <property type="project" value="InterPro"/>
</dbReference>
<keyword evidence="3" id="KW-0472">Membrane</keyword>
<feature type="compositionally biased region" description="Low complexity" evidence="2">
    <location>
        <begin position="119"/>
        <end position="128"/>
    </location>
</feature>
<feature type="compositionally biased region" description="Polar residues" evidence="2">
    <location>
        <begin position="129"/>
        <end position="140"/>
    </location>
</feature>
<comment type="caution">
    <text evidence="5">The sequence shown here is derived from an EMBL/GenBank/DDBJ whole genome shotgun (WGS) entry which is preliminary data.</text>
</comment>
<evidence type="ECO:0000313" key="5">
    <source>
        <dbReference type="EMBL" id="CAE1282049.1"/>
    </source>
</evidence>
<dbReference type="InterPro" id="IPR056611">
    <property type="entry name" value="ENOX1/2_dom"/>
</dbReference>
<gene>
    <name evidence="5" type="ORF">SPHA_43197</name>
</gene>
<evidence type="ECO:0000259" key="4">
    <source>
        <dbReference type="Pfam" id="PF23267"/>
    </source>
</evidence>
<organism evidence="5 6">
    <name type="scientific">Acanthosepion pharaonis</name>
    <name type="common">Pharaoh cuttlefish</name>
    <name type="synonym">Sepia pharaonis</name>
    <dbReference type="NCBI Taxonomy" id="158019"/>
    <lineage>
        <taxon>Eukaryota</taxon>
        <taxon>Metazoa</taxon>
        <taxon>Spiralia</taxon>
        <taxon>Lophotrochozoa</taxon>
        <taxon>Mollusca</taxon>
        <taxon>Cephalopoda</taxon>
        <taxon>Coleoidea</taxon>
        <taxon>Decapodiformes</taxon>
        <taxon>Sepiida</taxon>
        <taxon>Sepiina</taxon>
        <taxon>Sepiidae</taxon>
        <taxon>Acanthosepion</taxon>
    </lineage>
</organism>
<dbReference type="EMBL" id="CAHIKZ030002154">
    <property type="protein sequence ID" value="CAE1282049.1"/>
    <property type="molecule type" value="Genomic_DNA"/>
</dbReference>
<evidence type="ECO:0000313" key="6">
    <source>
        <dbReference type="Proteomes" id="UP000597762"/>
    </source>
</evidence>
<sequence length="326" mass="36756">MFCLDRRICFSSVKEIQIAQQEEFFNEYQDDAMEMSDGEDGEPGTPAEPPTKKTKSEIDQNLQYENDALKCQLEAYKNEINIAKQESLNSLEMKDKQIKALQLALQGMQQQLISSRQLSNSSEMPSSSKNDTLTDSTSEENSSKSKDPTPDQENQSVDSEDQSASSSNINDSLPCLSLSTSQAINSNDLVISKQQIKLIGLLSCFLNVHPMGASPDYIWSYLKQMQIQIRASEIEELLERLPSLFKLEVFGCGASLERRWKFTVFLIKYLHYFIKSLVFTVLLLFSFSATACTFSSQAFCYCLYPLQPGFLLLLVPSPARLSACWP</sequence>
<feature type="coiled-coil region" evidence="1">
    <location>
        <begin position="59"/>
        <end position="111"/>
    </location>
</feature>
<dbReference type="InterPro" id="IPR038876">
    <property type="entry name" value="ENOX"/>
</dbReference>
<dbReference type="OrthoDB" id="10039782at2759"/>
<dbReference type="GO" id="GO:0007624">
    <property type="term" value="P:ultradian rhythm"/>
    <property type="evidence" value="ECO:0007669"/>
    <property type="project" value="InterPro"/>
</dbReference>
<dbReference type="Proteomes" id="UP000597762">
    <property type="component" value="Unassembled WGS sequence"/>
</dbReference>
<dbReference type="PANTHER" id="PTHR16001">
    <property type="entry name" value="ECTO-NOX DISULFIDE-THIOL EXCHANGER"/>
    <property type="match status" value="1"/>
</dbReference>
<feature type="region of interest" description="Disordered" evidence="2">
    <location>
        <begin position="34"/>
        <end position="57"/>
    </location>
</feature>
<feature type="region of interest" description="Disordered" evidence="2">
    <location>
        <begin position="114"/>
        <end position="170"/>
    </location>
</feature>
<protein>
    <recommendedName>
        <fullName evidence="4">Ecto-NOX disulfide-thiol exchanger 1/2 domain-containing protein</fullName>
    </recommendedName>
</protein>
<proteinExistence type="predicted"/>
<accession>A0A812CTW7</accession>
<evidence type="ECO:0000256" key="1">
    <source>
        <dbReference type="SAM" id="Coils"/>
    </source>
</evidence>
<evidence type="ECO:0000256" key="3">
    <source>
        <dbReference type="SAM" id="Phobius"/>
    </source>
</evidence>
<keyword evidence="3" id="KW-1133">Transmembrane helix</keyword>
<feature type="domain" description="Ecto-NOX disulfide-thiol exchanger 1/2" evidence="4">
    <location>
        <begin position="60"/>
        <end position="139"/>
    </location>
</feature>
<keyword evidence="1" id="KW-0175">Coiled coil</keyword>
<dbReference type="Pfam" id="PF23267">
    <property type="entry name" value="ENOX1"/>
    <property type="match status" value="1"/>
</dbReference>
<dbReference type="AlphaFoldDB" id="A0A812CTW7"/>
<keyword evidence="3" id="KW-0812">Transmembrane</keyword>
<dbReference type="PANTHER" id="PTHR16001:SF4">
    <property type="entry name" value="ECTO-NOX DISULFIDE-THIOL EXCHANGER 1-LIKE PROTEIN"/>
    <property type="match status" value="1"/>
</dbReference>
<feature type="transmembrane region" description="Helical" evidence="3">
    <location>
        <begin position="269"/>
        <end position="289"/>
    </location>
</feature>
<reference evidence="5" key="1">
    <citation type="submission" date="2021-01" db="EMBL/GenBank/DDBJ databases">
        <authorList>
            <person name="Li R."/>
            <person name="Bekaert M."/>
        </authorList>
    </citation>
    <scope>NUCLEOTIDE SEQUENCE</scope>
    <source>
        <strain evidence="5">Farmed</strain>
    </source>
</reference>